<feature type="region of interest" description="Disordered" evidence="1">
    <location>
        <begin position="83"/>
        <end position="102"/>
    </location>
</feature>
<reference evidence="3 4" key="1">
    <citation type="submission" date="2024-03" db="EMBL/GenBank/DDBJ databases">
        <title>Draft genome sequence of Pseudonocardia sp. DW16-2.</title>
        <authorList>
            <person name="Duangmal K."/>
        </authorList>
    </citation>
    <scope>NUCLEOTIDE SEQUENCE [LARGE SCALE GENOMIC DNA]</scope>
    <source>
        <strain evidence="3 4">DW16-2</strain>
    </source>
</reference>
<name>A0ABU8T2T9_9PSEU</name>
<keyword evidence="4" id="KW-1185">Reference proteome</keyword>
<organism evidence="3 4">
    <name type="scientific">Pseudonocardia spirodelae</name>
    <dbReference type="NCBI Taxonomy" id="3133431"/>
    <lineage>
        <taxon>Bacteria</taxon>
        <taxon>Bacillati</taxon>
        <taxon>Actinomycetota</taxon>
        <taxon>Actinomycetes</taxon>
        <taxon>Pseudonocardiales</taxon>
        <taxon>Pseudonocardiaceae</taxon>
        <taxon>Pseudonocardia</taxon>
    </lineage>
</organism>
<sequence>MGTFIGFWFIGALIAGMAFRVRAGLGMWSSYRMLGDGGLGVEWTLITVGKTFVWPVVLAYWLLNDRPEPRIVFNEKAARRRQEAERLAGAPPQAPGGEDPADTGVAVLGSGRRLRTMLDLPGCLALLEQLADPPRPGIPPVLPATWQWRDDAPAPEASVSFTAGGTVIVAAFWPEPDRTVFGLYPVDDGPDRLIIPLIGHWKQIDTSLGSIGTLDAGTYGLLPPRPVPGLVPDILTAAGLPVEPAGLADVGERMQRMVLGRAGQFLAVRDATLAARFAEEHRTSDPDVILRALAVWDPGVVPHLQDLYFRARAILLETTPDGRPAIVALIAGTLSQP</sequence>
<evidence type="ECO:0000313" key="4">
    <source>
        <dbReference type="Proteomes" id="UP001364211"/>
    </source>
</evidence>
<dbReference type="RefSeq" id="WP_340286404.1">
    <property type="nucleotide sequence ID" value="NZ_JBBJUP010000003.1"/>
</dbReference>
<feature type="transmembrane region" description="Helical" evidence="2">
    <location>
        <begin position="44"/>
        <end position="63"/>
    </location>
</feature>
<keyword evidence="2" id="KW-1133">Transmembrane helix</keyword>
<gene>
    <name evidence="3" type="ORF">WJX68_04920</name>
</gene>
<evidence type="ECO:0000256" key="2">
    <source>
        <dbReference type="SAM" id="Phobius"/>
    </source>
</evidence>
<dbReference type="Proteomes" id="UP001364211">
    <property type="component" value="Unassembled WGS sequence"/>
</dbReference>
<dbReference type="EMBL" id="JBBJUP010000003">
    <property type="protein sequence ID" value="MEJ8278266.1"/>
    <property type="molecule type" value="Genomic_DNA"/>
</dbReference>
<keyword evidence="2" id="KW-0812">Transmembrane</keyword>
<keyword evidence="2" id="KW-0472">Membrane</keyword>
<accession>A0ABU8T2T9</accession>
<comment type="caution">
    <text evidence="3">The sequence shown here is derived from an EMBL/GenBank/DDBJ whole genome shotgun (WGS) entry which is preliminary data.</text>
</comment>
<proteinExistence type="predicted"/>
<evidence type="ECO:0000256" key="1">
    <source>
        <dbReference type="SAM" id="MobiDB-lite"/>
    </source>
</evidence>
<evidence type="ECO:0000313" key="3">
    <source>
        <dbReference type="EMBL" id="MEJ8278266.1"/>
    </source>
</evidence>
<protein>
    <submittedName>
        <fullName evidence="3">Uncharacterized protein</fullName>
    </submittedName>
</protein>